<dbReference type="Proteomes" id="UP000006730">
    <property type="component" value="Segment"/>
</dbReference>
<dbReference type="GeneID" id="5141623"/>
<evidence type="ECO:0000313" key="1">
    <source>
        <dbReference type="EMBL" id="AAU25981.1"/>
    </source>
</evidence>
<organism evidence="1 2">
    <name type="scientific">Thermoproteus tenax spherical virus 1</name>
    <dbReference type="NCBI Taxonomy" id="292639"/>
    <lineage>
        <taxon>Viruses</taxon>
        <taxon>Viruses incertae sedis</taxon>
        <taxon>Globuloviridae</taxon>
        <taxon>Alphaglobulovirus</taxon>
        <taxon>Alphaglobulovirus cinderense</taxon>
    </lineage>
</organism>
<accession>Q647D1</accession>
<proteinExistence type="predicted"/>
<protein>
    <submittedName>
        <fullName evidence="1">Uncharacterized protein</fullName>
    </submittedName>
</protein>
<keyword evidence="2" id="KW-1185">Reference proteome</keyword>
<dbReference type="RefSeq" id="YP_164372.1">
    <property type="nucleotide sequence ID" value="NC_006556.1"/>
</dbReference>
<name>Q647D1_9VIRU</name>
<reference evidence="1 2" key="1">
    <citation type="journal article" date="2006" name="Virology">
        <title>TTSV1, a new virus-like particle isolated from the hyperthermophilic crenarchaeote Thermoproteus tenax.</title>
        <authorList>
            <person name="Ahn D.G."/>
            <person name="Kim S.I."/>
            <person name="Rhee J.K."/>
            <person name="Kim K.P."/>
            <person name="Pan J.G."/>
            <person name="Oh J.W."/>
        </authorList>
    </citation>
    <scope>NUCLEOTIDE SEQUENCE</scope>
</reference>
<dbReference type="EMBL" id="AY722806">
    <property type="protein sequence ID" value="AAU25981.1"/>
    <property type="molecule type" value="Genomic_DNA"/>
</dbReference>
<dbReference type="KEGG" id="vg:5141623"/>
<sequence length="272" mass="29896">MAMRWPIPLIVALALVSAVTLTITYTYQFYAPDIVGSAVPYTASGASNGYLAGGMGYIFIYVNGTYPNPYLMTWNPGPNPAISTSGPSYPFPAVIYMPNPVNATIQVPNSRCSSGYDYILTYYYPAYGIVVVKYALCGQFDYAFVGYPIQGHPGYYTTLTGVDPCNQAWSYIVAAPDPFGYYPDVLHSYSVSSSGITFTFDLVQQLTTGVQCYRGDKTLTYSFSAPSIYGLKTWPFVYSYGGIQFALYQPIWFYVGATGSYSVNATYIPSWS</sequence>
<evidence type="ECO:0000313" key="2">
    <source>
        <dbReference type="Proteomes" id="UP000006730"/>
    </source>
</evidence>